<dbReference type="GO" id="GO:0005524">
    <property type="term" value="F:ATP binding"/>
    <property type="evidence" value="ECO:0007669"/>
    <property type="project" value="UniProtKB-KW"/>
</dbReference>
<evidence type="ECO:0000256" key="8">
    <source>
        <dbReference type="ARBA" id="ARBA00022842"/>
    </source>
</evidence>
<dbReference type="GO" id="GO:0016301">
    <property type="term" value="F:kinase activity"/>
    <property type="evidence" value="ECO:0007669"/>
    <property type="project" value="UniProtKB-KW"/>
</dbReference>
<keyword evidence="16" id="KW-1185">Reference proteome</keyword>
<evidence type="ECO:0000256" key="3">
    <source>
        <dbReference type="ARBA" id="ARBA00022679"/>
    </source>
</evidence>
<comment type="caution">
    <text evidence="13">The sequence shown here is derived from an EMBL/GenBank/DDBJ whole genome shotgun (WGS) entry which is preliminary data.</text>
</comment>
<comment type="cofactor">
    <cofactor evidence="1">
        <name>Mg(2+)</name>
        <dbReference type="ChEBI" id="CHEBI:18420"/>
    </cofactor>
</comment>
<dbReference type="PANTHER" id="PTHR12358:SF106">
    <property type="entry name" value="LIPID KINASE YEGS"/>
    <property type="match status" value="1"/>
</dbReference>
<organism evidence="13 15">
    <name type="scientific">Saliniramus fredricksonii</name>
    <dbReference type="NCBI Taxonomy" id="1653334"/>
    <lineage>
        <taxon>Bacteria</taxon>
        <taxon>Pseudomonadati</taxon>
        <taxon>Pseudomonadota</taxon>
        <taxon>Alphaproteobacteria</taxon>
        <taxon>Hyphomicrobiales</taxon>
        <taxon>Salinarimonadaceae</taxon>
        <taxon>Saliniramus</taxon>
    </lineage>
</organism>
<keyword evidence="8" id="KW-0460">Magnesium</keyword>
<dbReference type="NCBIfam" id="NF009604">
    <property type="entry name" value="PRK13057.1"/>
    <property type="match status" value="1"/>
</dbReference>
<dbReference type="GO" id="GO:0005886">
    <property type="term" value="C:plasma membrane"/>
    <property type="evidence" value="ECO:0007669"/>
    <property type="project" value="TreeGrafter"/>
</dbReference>
<dbReference type="Gene3D" id="2.60.200.40">
    <property type="match status" value="1"/>
</dbReference>
<reference evidence="13 15" key="1">
    <citation type="submission" date="2015-09" db="EMBL/GenBank/DDBJ databases">
        <title>Identification and resolution of microdiversity through metagenomic sequencing of parallel consortia.</title>
        <authorList>
            <person name="Nelson W.C."/>
            <person name="Romine M.F."/>
            <person name="Lindemann S.R."/>
        </authorList>
    </citation>
    <scope>NUCLEOTIDE SEQUENCE [LARGE SCALE GENOMIC DNA]</scope>
    <source>
        <strain evidence="13">HL-109</strain>
    </source>
</reference>
<evidence type="ECO:0000256" key="5">
    <source>
        <dbReference type="ARBA" id="ARBA00022741"/>
    </source>
</evidence>
<evidence type="ECO:0000256" key="6">
    <source>
        <dbReference type="ARBA" id="ARBA00022777"/>
    </source>
</evidence>
<reference evidence="14 16" key="2">
    <citation type="submission" date="2016-08" db="EMBL/GenBank/DDBJ databases">
        <authorList>
            <person name="Varghese N."/>
            <person name="Submissions Spin"/>
        </authorList>
    </citation>
    <scope>NUCLEOTIDE SEQUENCE [LARGE SCALE GENOMIC DNA]</scope>
    <source>
        <strain evidence="14 16">HL-109</strain>
    </source>
</reference>
<dbReference type="InterPro" id="IPR001206">
    <property type="entry name" value="Diacylglycerol_kinase_cat_dom"/>
</dbReference>
<dbReference type="SMART" id="SM00046">
    <property type="entry name" value="DAGKc"/>
    <property type="match status" value="1"/>
</dbReference>
<accession>A0A0N8KE32</accession>
<keyword evidence="9" id="KW-0443">Lipid metabolism</keyword>
<dbReference type="EMBL" id="FMBM01000002">
    <property type="protein sequence ID" value="SCC80946.1"/>
    <property type="molecule type" value="Genomic_DNA"/>
</dbReference>
<dbReference type="PROSITE" id="PS50146">
    <property type="entry name" value="DAGK"/>
    <property type="match status" value="1"/>
</dbReference>
<dbReference type="STRING" id="1653334.GA0071312_1876"/>
<keyword evidence="11" id="KW-1208">Phospholipid metabolism</keyword>
<sequence length="320" mass="34104">MPNGNGRNPDDDSIRERSRRVLFICNKTSGKAAEAKDEAVAHLSRHEHIMLTIADCPDRSRLSDFIIDQKKSCDLVVLGGGDGTINAAARGLIAAQVPLGIIPLGTANDLARTLGIPEDLQQATDIIANGIERRIDLGEINGIPFFNVASIGLSTDLAMQLSSGIKKRFGKIGYVFAAISSMFRARSFHATIESQAGTVDVRTFQIAVGNGLFYGGGMAIEQNAKIDDGTLDLYSLELGGAWKLALVAPSLRTGDHQAVPEIRAESGTCFKVRTRRRRPINADGEILARTPAEFRILPRAIAVMTAVDAPGITGADGAAV</sequence>
<keyword evidence="3" id="KW-0808">Transferase</keyword>
<keyword evidence="7" id="KW-0067">ATP-binding</keyword>
<dbReference type="Proteomes" id="UP000182800">
    <property type="component" value="Unassembled WGS sequence"/>
</dbReference>
<keyword evidence="5" id="KW-0547">Nucleotide-binding</keyword>
<evidence type="ECO:0000313" key="16">
    <source>
        <dbReference type="Proteomes" id="UP000182800"/>
    </source>
</evidence>
<dbReference type="InterPro" id="IPR050187">
    <property type="entry name" value="Lipid_Phosphate_FormReg"/>
</dbReference>
<protein>
    <submittedName>
        <fullName evidence="14">Lipid kinase, YegS/Rv2252/BmrU family</fullName>
    </submittedName>
    <submittedName>
        <fullName evidence="13">Putative lipid kinase YegS</fullName>
    </submittedName>
</protein>
<gene>
    <name evidence="13" type="primary">yegS</name>
    <name evidence="14" type="ORF">GA0071312_1876</name>
    <name evidence="13" type="ORF">HLUCCO17_11470</name>
</gene>
<evidence type="ECO:0000256" key="10">
    <source>
        <dbReference type="ARBA" id="ARBA00023209"/>
    </source>
</evidence>
<evidence type="ECO:0000313" key="15">
    <source>
        <dbReference type="Proteomes" id="UP000050497"/>
    </source>
</evidence>
<keyword evidence="2" id="KW-0444">Lipid biosynthesis</keyword>
<proteinExistence type="predicted"/>
<evidence type="ECO:0000256" key="11">
    <source>
        <dbReference type="ARBA" id="ARBA00023264"/>
    </source>
</evidence>
<keyword evidence="6 13" id="KW-0418">Kinase</keyword>
<dbReference type="InterPro" id="IPR016064">
    <property type="entry name" value="NAD/diacylglycerol_kinase_sf"/>
</dbReference>
<evidence type="ECO:0000259" key="12">
    <source>
        <dbReference type="PROSITE" id="PS50146"/>
    </source>
</evidence>
<evidence type="ECO:0000256" key="4">
    <source>
        <dbReference type="ARBA" id="ARBA00022723"/>
    </source>
</evidence>
<dbReference type="InterPro" id="IPR005218">
    <property type="entry name" value="Diacylglycerol/lipid_kinase"/>
</dbReference>
<dbReference type="Proteomes" id="UP000050497">
    <property type="component" value="Unassembled WGS sequence"/>
</dbReference>
<dbReference type="EMBL" id="LJSX01000017">
    <property type="protein sequence ID" value="KPQ10210.1"/>
    <property type="molecule type" value="Genomic_DNA"/>
</dbReference>
<dbReference type="PATRIC" id="fig|1653334.4.peg.22"/>
<dbReference type="NCBIfam" id="TIGR00147">
    <property type="entry name" value="YegS/Rv2252/BmrU family lipid kinase"/>
    <property type="match status" value="1"/>
</dbReference>
<evidence type="ECO:0000256" key="2">
    <source>
        <dbReference type="ARBA" id="ARBA00022516"/>
    </source>
</evidence>
<dbReference type="PANTHER" id="PTHR12358">
    <property type="entry name" value="SPHINGOSINE KINASE"/>
    <property type="match status" value="1"/>
</dbReference>
<evidence type="ECO:0000256" key="1">
    <source>
        <dbReference type="ARBA" id="ARBA00001946"/>
    </source>
</evidence>
<dbReference type="GO" id="GO:0046872">
    <property type="term" value="F:metal ion binding"/>
    <property type="evidence" value="ECO:0007669"/>
    <property type="project" value="UniProtKB-KW"/>
</dbReference>
<name>A0A0N8KE32_9HYPH</name>
<evidence type="ECO:0000256" key="9">
    <source>
        <dbReference type="ARBA" id="ARBA00023098"/>
    </source>
</evidence>
<dbReference type="Gene3D" id="3.40.50.10330">
    <property type="entry name" value="Probable inorganic polyphosphate/atp-NAD kinase, domain 1"/>
    <property type="match status" value="1"/>
</dbReference>
<dbReference type="GO" id="GO:0008654">
    <property type="term" value="P:phospholipid biosynthetic process"/>
    <property type="evidence" value="ECO:0007669"/>
    <property type="project" value="UniProtKB-KW"/>
</dbReference>
<dbReference type="OrthoDB" id="142078at2"/>
<keyword evidence="10" id="KW-0594">Phospholipid biosynthesis</keyword>
<dbReference type="SUPFAM" id="SSF111331">
    <property type="entry name" value="NAD kinase/diacylglycerol kinase-like"/>
    <property type="match status" value="1"/>
</dbReference>
<dbReference type="InterPro" id="IPR017438">
    <property type="entry name" value="ATP-NAD_kinase_N"/>
</dbReference>
<dbReference type="Pfam" id="PF19279">
    <property type="entry name" value="YegS_C"/>
    <property type="match status" value="1"/>
</dbReference>
<evidence type="ECO:0000313" key="14">
    <source>
        <dbReference type="EMBL" id="SCC80946.1"/>
    </source>
</evidence>
<dbReference type="Pfam" id="PF00781">
    <property type="entry name" value="DAGK_cat"/>
    <property type="match status" value="1"/>
</dbReference>
<evidence type="ECO:0000313" key="13">
    <source>
        <dbReference type="EMBL" id="KPQ10210.1"/>
    </source>
</evidence>
<keyword evidence="4" id="KW-0479">Metal-binding</keyword>
<dbReference type="AlphaFoldDB" id="A0A0N8KE32"/>
<dbReference type="RefSeq" id="WP_074444749.1">
    <property type="nucleotide sequence ID" value="NZ_FMBM01000002.1"/>
</dbReference>
<evidence type="ECO:0000256" key="7">
    <source>
        <dbReference type="ARBA" id="ARBA00022840"/>
    </source>
</evidence>
<feature type="domain" description="DAGKc" evidence="12">
    <location>
        <begin position="16"/>
        <end position="144"/>
    </location>
</feature>
<dbReference type="InterPro" id="IPR045540">
    <property type="entry name" value="YegS/DAGK_C"/>
</dbReference>